<protein>
    <submittedName>
        <fullName evidence="1">Uncharacterized protein</fullName>
    </submittedName>
</protein>
<gene>
    <name evidence="1" type="ORF">MCC10113_2064</name>
</gene>
<accession>A0A1D7UNU1</accession>
<reference evidence="1 2" key="1">
    <citation type="journal article" date="2018" name="Sci. Rep.">
        <title>Genomic diversity and distribution of Bifidobacterium longum subsp. longum across the human lifespan.</title>
        <authorList>
            <person name="Odamaki T."/>
            <person name="Bottacini F."/>
            <person name="Kato K."/>
            <person name="Mitsuyama E."/>
            <person name="Yoshida K."/>
            <person name="Horigome A."/>
            <person name="Xiao J.Z."/>
            <person name="van Sinderen D."/>
        </authorList>
    </citation>
    <scope>NUCLEOTIDE SEQUENCE [LARGE SCALE GENOMIC DNA]</scope>
    <source>
        <strain evidence="1 2">MCC10113</strain>
    </source>
</reference>
<sequence>METLGYRNAQKVMRLSAEGKFLTMFRGNPTPNMTAYAMMLTMAEITYDWPPTEENQRKGLPSRVYERGWGHLAEQFSMGILSHEALQREDNGRLIASRRQSAIQRISQTGMFLQSQGLIKKIRKEDVRREIPAAWLLLIGDDEENREVEAYARECLGLSSC</sequence>
<comment type="caution">
    <text evidence="1">The sequence shown here is derived from an EMBL/GenBank/DDBJ whole genome shotgun (WGS) entry which is preliminary data.</text>
</comment>
<proteinExistence type="predicted"/>
<organism evidence="1 2">
    <name type="scientific">Bifidobacterium longum subsp. longum</name>
    <dbReference type="NCBI Taxonomy" id="1679"/>
    <lineage>
        <taxon>Bacteria</taxon>
        <taxon>Bacillati</taxon>
        <taxon>Actinomycetota</taxon>
        <taxon>Actinomycetes</taxon>
        <taxon>Bifidobacteriales</taxon>
        <taxon>Bifidobacteriaceae</taxon>
        <taxon>Bifidobacterium</taxon>
    </lineage>
</organism>
<dbReference type="RefSeq" id="WP_032742263.1">
    <property type="nucleotide sequence ID" value="NZ_BNHE01000011.1"/>
</dbReference>
<evidence type="ECO:0000313" key="2">
    <source>
        <dbReference type="Proteomes" id="UP000292478"/>
    </source>
</evidence>
<name>A0A1D7UNU1_BIFLL</name>
<dbReference type="EMBL" id="SHTC01000041">
    <property type="protein sequence ID" value="TCF55314.1"/>
    <property type="molecule type" value="Genomic_DNA"/>
</dbReference>
<dbReference type="Proteomes" id="UP000292478">
    <property type="component" value="Unassembled WGS sequence"/>
</dbReference>
<evidence type="ECO:0000313" key="1">
    <source>
        <dbReference type="EMBL" id="TCF55314.1"/>
    </source>
</evidence>
<dbReference type="AlphaFoldDB" id="A0A1D7UNU1"/>